<dbReference type="FunFam" id="2.40.10.10:FF:000068">
    <property type="entry name" value="transmembrane protease serine 2"/>
    <property type="match status" value="1"/>
</dbReference>
<feature type="compositionally biased region" description="Basic and acidic residues" evidence="3">
    <location>
        <begin position="395"/>
        <end position="407"/>
    </location>
</feature>
<feature type="domain" description="Peptidase S1" evidence="5">
    <location>
        <begin position="32"/>
        <end position="254"/>
    </location>
</feature>
<comment type="similarity">
    <text evidence="2">Belongs to the peptidase S1 family. CLIP subfamily.</text>
</comment>
<gene>
    <name evidence="6" type="ORF">NEZAVI_LOCUS10079</name>
</gene>
<dbReference type="SMART" id="SM00020">
    <property type="entry name" value="Tryp_SPc"/>
    <property type="match status" value="1"/>
</dbReference>
<dbReference type="InterPro" id="IPR001254">
    <property type="entry name" value="Trypsin_dom"/>
</dbReference>
<evidence type="ECO:0000313" key="6">
    <source>
        <dbReference type="EMBL" id="CAH1400950.1"/>
    </source>
</evidence>
<dbReference type="Proteomes" id="UP001152798">
    <property type="component" value="Chromosome 5"/>
</dbReference>
<dbReference type="PROSITE" id="PS50240">
    <property type="entry name" value="TRYPSIN_DOM"/>
    <property type="match status" value="1"/>
</dbReference>
<organism evidence="6 7">
    <name type="scientific">Nezara viridula</name>
    <name type="common">Southern green stink bug</name>
    <name type="synonym">Cimex viridulus</name>
    <dbReference type="NCBI Taxonomy" id="85310"/>
    <lineage>
        <taxon>Eukaryota</taxon>
        <taxon>Metazoa</taxon>
        <taxon>Ecdysozoa</taxon>
        <taxon>Arthropoda</taxon>
        <taxon>Hexapoda</taxon>
        <taxon>Insecta</taxon>
        <taxon>Pterygota</taxon>
        <taxon>Neoptera</taxon>
        <taxon>Paraneoptera</taxon>
        <taxon>Hemiptera</taxon>
        <taxon>Heteroptera</taxon>
        <taxon>Panheteroptera</taxon>
        <taxon>Pentatomomorpha</taxon>
        <taxon>Pentatomoidea</taxon>
        <taxon>Pentatomidae</taxon>
        <taxon>Pentatominae</taxon>
        <taxon>Nezara</taxon>
    </lineage>
</organism>
<reference evidence="6" key="1">
    <citation type="submission" date="2022-01" db="EMBL/GenBank/DDBJ databases">
        <authorList>
            <person name="King R."/>
        </authorList>
    </citation>
    <scope>NUCLEOTIDE SEQUENCE</scope>
</reference>
<evidence type="ECO:0000256" key="1">
    <source>
        <dbReference type="ARBA" id="ARBA00023157"/>
    </source>
</evidence>
<name>A0A9P0HEL0_NEZVI</name>
<dbReference type="InterPro" id="IPR001314">
    <property type="entry name" value="Peptidase_S1A"/>
</dbReference>
<dbReference type="OrthoDB" id="6627909at2759"/>
<accession>A0A9P0HEL0</accession>
<feature type="compositionally biased region" description="Polar residues" evidence="3">
    <location>
        <begin position="379"/>
        <end position="394"/>
    </location>
</feature>
<feature type="chain" id="PRO_5040318309" description="Peptidase S1 domain-containing protein" evidence="4">
    <location>
        <begin position="19"/>
        <end position="509"/>
    </location>
</feature>
<evidence type="ECO:0000259" key="5">
    <source>
        <dbReference type="PROSITE" id="PS50240"/>
    </source>
</evidence>
<dbReference type="AlphaFoldDB" id="A0A9P0HEL0"/>
<feature type="signal peptide" evidence="4">
    <location>
        <begin position="1"/>
        <end position="18"/>
    </location>
</feature>
<dbReference type="SUPFAM" id="SSF50494">
    <property type="entry name" value="Trypsin-like serine proteases"/>
    <property type="match status" value="1"/>
</dbReference>
<evidence type="ECO:0000313" key="7">
    <source>
        <dbReference type="Proteomes" id="UP001152798"/>
    </source>
</evidence>
<proteinExistence type="inferred from homology"/>
<dbReference type="GO" id="GO:0006508">
    <property type="term" value="P:proteolysis"/>
    <property type="evidence" value="ECO:0007669"/>
    <property type="project" value="InterPro"/>
</dbReference>
<evidence type="ECO:0000256" key="2">
    <source>
        <dbReference type="ARBA" id="ARBA00024195"/>
    </source>
</evidence>
<protein>
    <recommendedName>
        <fullName evidence="5">Peptidase S1 domain-containing protein</fullName>
    </recommendedName>
</protein>
<dbReference type="EMBL" id="OV725081">
    <property type="protein sequence ID" value="CAH1400950.1"/>
    <property type="molecule type" value="Genomic_DNA"/>
</dbReference>
<dbReference type="InterPro" id="IPR051487">
    <property type="entry name" value="Ser/Thr_Proteases_Immune/Dev"/>
</dbReference>
<dbReference type="CDD" id="cd00190">
    <property type="entry name" value="Tryp_SPc"/>
    <property type="match status" value="1"/>
</dbReference>
<dbReference type="Pfam" id="PF00089">
    <property type="entry name" value="Trypsin"/>
    <property type="match status" value="1"/>
</dbReference>
<dbReference type="GO" id="GO:0004252">
    <property type="term" value="F:serine-type endopeptidase activity"/>
    <property type="evidence" value="ECO:0007669"/>
    <property type="project" value="InterPro"/>
</dbReference>
<keyword evidence="4" id="KW-0732">Signal</keyword>
<dbReference type="PROSITE" id="PS00134">
    <property type="entry name" value="TRYPSIN_HIS"/>
    <property type="match status" value="1"/>
</dbReference>
<evidence type="ECO:0000256" key="4">
    <source>
        <dbReference type="SAM" id="SignalP"/>
    </source>
</evidence>
<dbReference type="PANTHER" id="PTHR24256">
    <property type="entry name" value="TRYPTASE-RELATED"/>
    <property type="match status" value="1"/>
</dbReference>
<feature type="region of interest" description="Disordered" evidence="3">
    <location>
        <begin position="379"/>
        <end position="407"/>
    </location>
</feature>
<feature type="region of interest" description="Disordered" evidence="3">
    <location>
        <begin position="274"/>
        <end position="298"/>
    </location>
</feature>
<keyword evidence="7" id="KW-1185">Reference proteome</keyword>
<keyword evidence="1" id="KW-1015">Disulfide bond</keyword>
<dbReference type="InterPro" id="IPR043504">
    <property type="entry name" value="Peptidase_S1_PA_chymotrypsin"/>
</dbReference>
<dbReference type="Gene3D" id="2.40.10.10">
    <property type="entry name" value="Trypsin-like serine proteases"/>
    <property type="match status" value="1"/>
</dbReference>
<dbReference type="InterPro" id="IPR009003">
    <property type="entry name" value="Peptidase_S1_PA"/>
</dbReference>
<dbReference type="InterPro" id="IPR018114">
    <property type="entry name" value="TRYPSIN_HIS"/>
</dbReference>
<evidence type="ECO:0000256" key="3">
    <source>
        <dbReference type="SAM" id="MobiDB-lite"/>
    </source>
</evidence>
<dbReference type="PRINTS" id="PR00722">
    <property type="entry name" value="CHYMOTRYPSIN"/>
</dbReference>
<sequence length="509" mass="57898">MKELICLMLICISWVTNQNLNCNCGRTNMKKFINEKVTNKNEYPWMVHLSNGCGGSIITENHVLTAAHCTDKKEPEDIQVYVRMGPRNKEKNESMIKYGVSRIHQHEEFKSDTFINDISILVISERIAFNKFIGSVCLPYTPFRHKGKLIRITGWGEIEDTGDDEVGTKYINNEECKRRWPYVQDTTQICAFTLNNNSCSGVSGGGLVYQNPDTERYTQVAVVSFAPEECGNDSKPSVNTDIFVHMDWIQHAVASGQTGAKLCKKVFRKNKKGEAGWRSGRQVKSKKKRETKDEYSSSGVNLTNTIGSKTFQKGAEIQNALNPLKIKSNENNNHAIKLYEQDRQDNGNDTDYAQNDRNYPDYELDYYGYDANLSNYDPTFSGNNPNSTGNSLTELRNDPNKKEHDPLKLGYRPIVNIQNLSRNQNYCPRYPVYPTPCPGRPGCPWNCPPLPCCCPGYYPYCHSLCPPYPPFECPINPCCCSGFYIPLHPSKHDRGCKNLMERIIGWVFE</sequence>